<evidence type="ECO:0000256" key="2">
    <source>
        <dbReference type="SAM" id="SignalP"/>
    </source>
</evidence>
<dbReference type="PROSITE" id="PS51257">
    <property type="entry name" value="PROKAR_LIPOPROTEIN"/>
    <property type="match status" value="1"/>
</dbReference>
<dbReference type="EMBL" id="JBFAUJ010000029">
    <property type="protein sequence ID" value="MEV8464970.1"/>
    <property type="molecule type" value="Genomic_DNA"/>
</dbReference>
<keyword evidence="4" id="KW-1185">Reference proteome</keyword>
<evidence type="ECO:0000313" key="3">
    <source>
        <dbReference type="EMBL" id="MEV8464970.1"/>
    </source>
</evidence>
<evidence type="ECO:0008006" key="5">
    <source>
        <dbReference type="Google" id="ProtNLM"/>
    </source>
</evidence>
<proteinExistence type="predicted"/>
<protein>
    <recommendedName>
        <fullName evidence="5">Lipoprotein</fullName>
    </recommendedName>
</protein>
<feature type="signal peptide" evidence="2">
    <location>
        <begin position="1"/>
        <end position="22"/>
    </location>
</feature>
<evidence type="ECO:0000256" key="1">
    <source>
        <dbReference type="SAM" id="MobiDB-lite"/>
    </source>
</evidence>
<sequence>MPLRTRGRLGILCLAAALPLLAACTSDDTDDRRAVAGGHPSPRTTTRSAQEPPELDAGETVAGRRGATSGNADVPYASGGKGDALIVAVRCEGEGTVKVSVSSVHVSFPQKCLPGEVSTTYNQVAVSGADRGGTVAVEAPSRVRWSLTVGRGAPAQEEPPGTG</sequence>
<reference evidence="3 4" key="1">
    <citation type="submission" date="2024-06" db="EMBL/GenBank/DDBJ databases">
        <title>The Natural Products Discovery Center: Release of the First 8490 Sequenced Strains for Exploring Actinobacteria Biosynthetic Diversity.</title>
        <authorList>
            <person name="Kalkreuter E."/>
            <person name="Kautsar S.A."/>
            <person name="Yang D."/>
            <person name="Bader C.D."/>
            <person name="Teijaro C.N."/>
            <person name="Fluegel L."/>
            <person name="Davis C.M."/>
            <person name="Simpson J.R."/>
            <person name="Lauterbach L."/>
            <person name="Steele A.D."/>
            <person name="Gui C."/>
            <person name="Meng S."/>
            <person name="Li G."/>
            <person name="Viehrig K."/>
            <person name="Ye F."/>
            <person name="Su P."/>
            <person name="Kiefer A.F."/>
            <person name="Nichols A."/>
            <person name="Cepeda A.J."/>
            <person name="Yan W."/>
            <person name="Fan B."/>
            <person name="Jiang Y."/>
            <person name="Adhikari A."/>
            <person name="Zheng C.-J."/>
            <person name="Schuster L."/>
            <person name="Cowan T.M."/>
            <person name="Smanski M.J."/>
            <person name="Chevrette M.G."/>
            <person name="De Carvalho L.P.S."/>
            <person name="Shen B."/>
        </authorList>
    </citation>
    <scope>NUCLEOTIDE SEQUENCE [LARGE SCALE GENOMIC DNA]</scope>
    <source>
        <strain evidence="3 4">NPDC052360</strain>
    </source>
</reference>
<organism evidence="3 4">
    <name type="scientific">Streptomyces griseosporeus</name>
    <dbReference type="NCBI Taxonomy" id="1910"/>
    <lineage>
        <taxon>Bacteria</taxon>
        <taxon>Bacillati</taxon>
        <taxon>Actinomycetota</taxon>
        <taxon>Actinomycetes</taxon>
        <taxon>Kitasatosporales</taxon>
        <taxon>Streptomycetaceae</taxon>
        <taxon>Streptomyces</taxon>
    </lineage>
</organism>
<dbReference type="Proteomes" id="UP001553148">
    <property type="component" value="Unassembled WGS sequence"/>
</dbReference>
<name>A0ABV3L1J9_STRGS</name>
<keyword evidence="2" id="KW-0732">Signal</keyword>
<gene>
    <name evidence="3" type="ORF">AB0470_36135</name>
</gene>
<feature type="region of interest" description="Disordered" evidence="1">
    <location>
        <begin position="29"/>
        <end position="76"/>
    </location>
</feature>
<evidence type="ECO:0000313" key="4">
    <source>
        <dbReference type="Proteomes" id="UP001553148"/>
    </source>
</evidence>
<comment type="caution">
    <text evidence="3">The sequence shown here is derived from an EMBL/GenBank/DDBJ whole genome shotgun (WGS) entry which is preliminary data.</text>
</comment>
<accession>A0ABV3L1J9</accession>
<feature type="chain" id="PRO_5047065517" description="Lipoprotein" evidence="2">
    <location>
        <begin position="23"/>
        <end position="163"/>
    </location>
</feature>
<dbReference type="RefSeq" id="WP_239513119.1">
    <property type="nucleotide sequence ID" value="NZ_JBFAUJ010000029.1"/>
</dbReference>